<keyword evidence="3" id="KW-0689">Ribosomal protein</keyword>
<evidence type="ECO:0000256" key="5">
    <source>
        <dbReference type="SAM" id="MobiDB-lite"/>
    </source>
</evidence>
<dbReference type="PANTHER" id="PTHR33284">
    <property type="entry name" value="RIBOSOMAL PROTEIN L25/GLN-TRNA SYNTHETASE, ANTI-CODON-BINDING DOMAIN-CONTAINING PROTEIN"/>
    <property type="match status" value="1"/>
</dbReference>
<dbReference type="GO" id="GO:0003735">
    <property type="term" value="F:structural constituent of ribosome"/>
    <property type="evidence" value="ECO:0007669"/>
    <property type="project" value="InterPro"/>
</dbReference>
<dbReference type="InterPro" id="IPR029751">
    <property type="entry name" value="Ribosomal_L25_dom"/>
</dbReference>
<dbReference type="InterPro" id="IPR020057">
    <property type="entry name" value="Ribosomal_bL25_b-dom"/>
</dbReference>
<organism evidence="8">
    <name type="scientific">marine metagenome</name>
    <dbReference type="NCBI Taxonomy" id="408172"/>
    <lineage>
        <taxon>unclassified sequences</taxon>
        <taxon>metagenomes</taxon>
        <taxon>ecological metagenomes</taxon>
    </lineage>
</organism>
<keyword evidence="1" id="KW-0699">rRNA-binding</keyword>
<feature type="compositionally biased region" description="Acidic residues" evidence="5">
    <location>
        <begin position="211"/>
        <end position="225"/>
    </location>
</feature>
<dbReference type="Pfam" id="PF01386">
    <property type="entry name" value="Ribosomal_L25p"/>
    <property type="match status" value="1"/>
</dbReference>
<gene>
    <name evidence="8" type="ORF">METZ01_LOCUS157277</name>
</gene>
<evidence type="ECO:0000313" key="8">
    <source>
        <dbReference type="EMBL" id="SVB04423.1"/>
    </source>
</evidence>
<dbReference type="InterPro" id="IPR037121">
    <property type="entry name" value="Ribosomal_bL25_C"/>
</dbReference>
<dbReference type="EMBL" id="UINC01026633">
    <property type="protein sequence ID" value="SVB04423.1"/>
    <property type="molecule type" value="Genomic_DNA"/>
</dbReference>
<dbReference type="AlphaFoldDB" id="A0A382ATS9"/>
<evidence type="ECO:0000259" key="6">
    <source>
        <dbReference type="Pfam" id="PF01386"/>
    </source>
</evidence>
<sequence>MTTQTARLAVQERSTMRKKNGVLRRNGITPIHLYGPGIPSQVFQVDSQLLRKTLSVVGYNRPVEVAPDGSGETHLAFVREIQFHPLTTEVVHVDFLRVDMTKTTRVDVPVELVGESAAVRVHGGSLIQALYTVLVEARPLEVPVVVSADATIMEDFDRAIRVSDLEVAEGVAILTDPEQMVAHVTPPVSVAAEDEEAATEAGAEPERVEAASDETSPEAVVESDGDAGSKA</sequence>
<feature type="domain" description="Large ribosomal subunit protein bL25 L25" evidence="6">
    <location>
        <begin position="8"/>
        <end position="95"/>
    </location>
</feature>
<feature type="region of interest" description="Disordered" evidence="5">
    <location>
        <begin position="191"/>
        <end position="231"/>
    </location>
</feature>
<dbReference type="Pfam" id="PF14693">
    <property type="entry name" value="Ribosomal_TL5_C"/>
    <property type="match status" value="1"/>
</dbReference>
<name>A0A382ATS9_9ZZZZ</name>
<evidence type="ECO:0000256" key="4">
    <source>
        <dbReference type="ARBA" id="ARBA00023274"/>
    </source>
</evidence>
<dbReference type="InterPro" id="IPR001021">
    <property type="entry name" value="Ribosomal_bL25_long"/>
</dbReference>
<dbReference type="GO" id="GO:0006412">
    <property type="term" value="P:translation"/>
    <property type="evidence" value="ECO:0007669"/>
    <property type="project" value="InterPro"/>
</dbReference>
<evidence type="ECO:0000256" key="2">
    <source>
        <dbReference type="ARBA" id="ARBA00022884"/>
    </source>
</evidence>
<evidence type="ECO:0000256" key="3">
    <source>
        <dbReference type="ARBA" id="ARBA00022980"/>
    </source>
</evidence>
<dbReference type="InterPro" id="IPR011035">
    <property type="entry name" value="Ribosomal_bL25/Gln-tRNA_synth"/>
</dbReference>
<dbReference type="InterPro" id="IPR020930">
    <property type="entry name" value="Ribosomal_uL5_bac-type"/>
</dbReference>
<keyword evidence="2" id="KW-0694">RNA-binding</keyword>
<dbReference type="SUPFAM" id="SSF50715">
    <property type="entry name" value="Ribosomal protein L25-like"/>
    <property type="match status" value="1"/>
</dbReference>
<dbReference type="Gene3D" id="2.170.120.20">
    <property type="entry name" value="Ribosomal protein L25, beta domain"/>
    <property type="match status" value="1"/>
</dbReference>
<dbReference type="Gene3D" id="2.40.240.10">
    <property type="entry name" value="Ribosomal Protein L25, Chain P"/>
    <property type="match status" value="1"/>
</dbReference>
<keyword evidence="4" id="KW-0687">Ribonucleoprotein</keyword>
<accession>A0A382ATS9</accession>
<dbReference type="GO" id="GO:0008097">
    <property type="term" value="F:5S rRNA binding"/>
    <property type="evidence" value="ECO:0007669"/>
    <property type="project" value="InterPro"/>
</dbReference>
<dbReference type="NCBIfam" id="TIGR00731">
    <property type="entry name" value="bL25_bact_ctc"/>
    <property type="match status" value="1"/>
</dbReference>
<evidence type="ECO:0000256" key="1">
    <source>
        <dbReference type="ARBA" id="ARBA00022730"/>
    </source>
</evidence>
<dbReference type="GO" id="GO:0022625">
    <property type="term" value="C:cytosolic large ribosomal subunit"/>
    <property type="evidence" value="ECO:0007669"/>
    <property type="project" value="TreeGrafter"/>
</dbReference>
<proteinExistence type="inferred from homology"/>
<feature type="domain" description="Large ribosomal subunit protein bL25 beta" evidence="7">
    <location>
        <begin position="105"/>
        <end position="187"/>
    </location>
</feature>
<evidence type="ECO:0000259" key="7">
    <source>
        <dbReference type="Pfam" id="PF14693"/>
    </source>
</evidence>
<dbReference type="CDD" id="cd00495">
    <property type="entry name" value="Ribosomal_L25_TL5_CTC"/>
    <property type="match status" value="1"/>
</dbReference>
<dbReference type="PANTHER" id="PTHR33284:SF1">
    <property type="entry name" value="RIBOSOMAL PROTEIN L25_GLN-TRNA SYNTHETASE, ANTI-CODON-BINDING DOMAIN-CONTAINING PROTEIN"/>
    <property type="match status" value="1"/>
</dbReference>
<protein>
    <submittedName>
        <fullName evidence="8">Uncharacterized protein</fullName>
    </submittedName>
</protein>
<dbReference type="HAMAP" id="MF_01334">
    <property type="entry name" value="Ribosomal_bL25_CTC"/>
    <property type="match status" value="1"/>
</dbReference>
<reference evidence="8" key="1">
    <citation type="submission" date="2018-05" db="EMBL/GenBank/DDBJ databases">
        <authorList>
            <person name="Lanie J.A."/>
            <person name="Ng W.-L."/>
            <person name="Kazmierczak K.M."/>
            <person name="Andrzejewski T.M."/>
            <person name="Davidsen T.M."/>
            <person name="Wayne K.J."/>
            <person name="Tettelin H."/>
            <person name="Glass J.I."/>
            <person name="Rusch D."/>
            <person name="Podicherti R."/>
            <person name="Tsui H.-C.T."/>
            <person name="Winkler M.E."/>
        </authorList>
    </citation>
    <scope>NUCLEOTIDE SEQUENCE</scope>
</reference>
<dbReference type="InterPro" id="IPR020056">
    <property type="entry name" value="Rbsml_bL25/Gln-tRNA_synth_N"/>
</dbReference>